<accession>A0A8E6EY64</accession>
<keyword evidence="2" id="KW-1133">Transmembrane helix</keyword>
<evidence type="ECO:0000256" key="1">
    <source>
        <dbReference type="SAM" id="MobiDB-lite"/>
    </source>
</evidence>
<name>A0A8E6EY64_9BACT</name>
<feature type="transmembrane region" description="Helical" evidence="2">
    <location>
        <begin position="35"/>
        <end position="56"/>
    </location>
</feature>
<dbReference type="KEGG" id="tsph:KIH39_24980"/>
<keyword evidence="2" id="KW-0472">Membrane</keyword>
<dbReference type="RefSeq" id="WP_213496642.1">
    <property type="nucleotide sequence ID" value="NZ_CP074694.1"/>
</dbReference>
<sequence>MNATSSNTNSVQDELPLPHTTASGAPVRLGDRLAFTVWTLSVLLVLAYSLASYLAMHFFGYTSGK</sequence>
<protein>
    <submittedName>
        <fullName evidence="3">Uncharacterized protein</fullName>
    </submittedName>
</protein>
<evidence type="ECO:0000313" key="4">
    <source>
        <dbReference type="Proteomes" id="UP000676194"/>
    </source>
</evidence>
<evidence type="ECO:0000256" key="2">
    <source>
        <dbReference type="SAM" id="Phobius"/>
    </source>
</evidence>
<feature type="region of interest" description="Disordered" evidence="1">
    <location>
        <begin position="1"/>
        <end position="25"/>
    </location>
</feature>
<gene>
    <name evidence="3" type="ORF">KIH39_24980</name>
</gene>
<dbReference type="AlphaFoldDB" id="A0A8E6EY64"/>
<dbReference type="EMBL" id="CP074694">
    <property type="protein sequence ID" value="QVL32051.1"/>
    <property type="molecule type" value="Genomic_DNA"/>
</dbReference>
<proteinExistence type="predicted"/>
<keyword evidence="4" id="KW-1185">Reference proteome</keyword>
<evidence type="ECO:0000313" key="3">
    <source>
        <dbReference type="EMBL" id="QVL32051.1"/>
    </source>
</evidence>
<reference evidence="3" key="1">
    <citation type="submission" date="2021-05" db="EMBL/GenBank/DDBJ databases">
        <title>Complete genome sequence of the cellulolytic planctomycete Telmatocola sphagniphila SP2T and characterization of the first cellulase from planctomycetes.</title>
        <authorList>
            <person name="Rakitin A.L."/>
            <person name="Beletsky A.V."/>
            <person name="Naumoff D.G."/>
            <person name="Kulichevskaya I.S."/>
            <person name="Mardanov A.V."/>
            <person name="Ravin N.V."/>
            <person name="Dedysh S.N."/>
        </authorList>
    </citation>
    <scope>NUCLEOTIDE SEQUENCE</scope>
    <source>
        <strain evidence="3">SP2T</strain>
    </source>
</reference>
<feature type="compositionally biased region" description="Polar residues" evidence="1">
    <location>
        <begin position="1"/>
        <end position="12"/>
    </location>
</feature>
<keyword evidence="2" id="KW-0812">Transmembrane</keyword>
<dbReference type="Proteomes" id="UP000676194">
    <property type="component" value="Chromosome"/>
</dbReference>
<organism evidence="3 4">
    <name type="scientific">Telmatocola sphagniphila</name>
    <dbReference type="NCBI Taxonomy" id="1123043"/>
    <lineage>
        <taxon>Bacteria</taxon>
        <taxon>Pseudomonadati</taxon>
        <taxon>Planctomycetota</taxon>
        <taxon>Planctomycetia</taxon>
        <taxon>Gemmatales</taxon>
        <taxon>Gemmataceae</taxon>
    </lineage>
</organism>